<dbReference type="EMBL" id="CP060286">
    <property type="protein sequence ID" value="QNK40114.1"/>
    <property type="molecule type" value="Genomic_DNA"/>
</dbReference>
<dbReference type="Pfam" id="PF09851">
    <property type="entry name" value="SHOCT"/>
    <property type="match status" value="1"/>
</dbReference>
<feature type="domain" description="SHOCT" evidence="1">
    <location>
        <begin position="37"/>
        <end position="57"/>
    </location>
</feature>
<name>A0A6N8HVE1_9FIRM</name>
<dbReference type="Proteomes" id="UP000515909">
    <property type="component" value="Chromosome"/>
</dbReference>
<dbReference type="Proteomes" id="UP000469440">
    <property type="component" value="Unassembled WGS sequence"/>
</dbReference>
<evidence type="ECO:0000313" key="5">
    <source>
        <dbReference type="Proteomes" id="UP000515909"/>
    </source>
</evidence>
<evidence type="ECO:0000313" key="2">
    <source>
        <dbReference type="EMBL" id="MVB09638.1"/>
    </source>
</evidence>
<reference evidence="3 5" key="2">
    <citation type="submission" date="2020-08" db="EMBL/GenBank/DDBJ databases">
        <title>The isolate Caproiciproducens sp. 7D4C2 produces n-caproate at mildly acidic conditions from hexoses: genome and rBOX comparison with related strains and chain-elongating bacteria.</title>
        <authorList>
            <person name="Esquivel-Elizondo S."/>
            <person name="Bagci C."/>
            <person name="Temovska M."/>
            <person name="Jeon B.S."/>
            <person name="Bessarab I."/>
            <person name="Williams R.B.H."/>
            <person name="Huson D.H."/>
            <person name="Angenent L.T."/>
        </authorList>
    </citation>
    <scope>NUCLEOTIDE SEQUENCE [LARGE SCALE GENOMIC DNA]</scope>
    <source>
        <strain evidence="3 5">7D4C2</strain>
    </source>
</reference>
<dbReference type="InterPro" id="IPR018649">
    <property type="entry name" value="SHOCT"/>
</dbReference>
<accession>A0A6N8HVE1</accession>
<dbReference type="EMBL" id="VWXL01000010">
    <property type="protein sequence ID" value="MVB09638.1"/>
    <property type="molecule type" value="Genomic_DNA"/>
</dbReference>
<dbReference type="AlphaFoldDB" id="A0A6N8HVE1"/>
<dbReference type="KEGG" id="cfem:HCR03_15670"/>
<sequence length="65" mass="7415">MIGFLLILGLAIYFIYQSGRRAVPSKAAVFEEIYPGALAILNERFARGEIGEEEYRSRNNQILKH</sequence>
<keyword evidence="4" id="KW-1185">Reference proteome</keyword>
<protein>
    <submittedName>
        <fullName evidence="3">SHOCT domain-containing protein</fullName>
    </submittedName>
</protein>
<gene>
    <name evidence="2" type="ORF">CAFE_02990</name>
    <name evidence="3" type="ORF">HCR03_15670</name>
</gene>
<dbReference type="RefSeq" id="WP_156989597.1">
    <property type="nucleotide sequence ID" value="NZ_CP060286.1"/>
</dbReference>
<accession>A0A7G8T923</accession>
<proteinExistence type="predicted"/>
<organism evidence="2 4">
    <name type="scientific">Caproicibacter fermentans</name>
    <dbReference type="NCBI Taxonomy" id="2576756"/>
    <lineage>
        <taxon>Bacteria</taxon>
        <taxon>Bacillati</taxon>
        <taxon>Bacillota</taxon>
        <taxon>Clostridia</taxon>
        <taxon>Eubacteriales</taxon>
        <taxon>Acutalibacteraceae</taxon>
        <taxon>Caproicibacter</taxon>
    </lineage>
</organism>
<evidence type="ECO:0000259" key="1">
    <source>
        <dbReference type="Pfam" id="PF09851"/>
    </source>
</evidence>
<evidence type="ECO:0000313" key="3">
    <source>
        <dbReference type="EMBL" id="QNK40114.1"/>
    </source>
</evidence>
<evidence type="ECO:0000313" key="4">
    <source>
        <dbReference type="Proteomes" id="UP000469440"/>
    </source>
</evidence>
<reference evidence="2 4" key="1">
    <citation type="submission" date="2019-09" db="EMBL/GenBank/DDBJ databases">
        <title>Genome sequence of Clostridium sp. EA1.</title>
        <authorList>
            <person name="Poehlein A."/>
            <person name="Bengelsdorf F.R."/>
            <person name="Daniel R."/>
        </authorList>
    </citation>
    <scope>NUCLEOTIDE SEQUENCE [LARGE SCALE GENOMIC DNA]</scope>
    <source>
        <strain evidence="2 4">EA1</strain>
    </source>
</reference>
<dbReference type="OrthoDB" id="5461404at2"/>